<feature type="region of interest" description="Disordered" evidence="1">
    <location>
        <begin position="71"/>
        <end position="91"/>
    </location>
</feature>
<comment type="caution">
    <text evidence="3">The sequence shown here is derived from an EMBL/GenBank/DDBJ whole genome shotgun (WGS) entry which is preliminary data.</text>
</comment>
<dbReference type="EMBL" id="CAJNNW010006726">
    <property type="protein sequence ID" value="CAE8648579.1"/>
    <property type="molecule type" value="Genomic_DNA"/>
</dbReference>
<protein>
    <submittedName>
        <fullName evidence="3">Uncharacterized protein</fullName>
    </submittedName>
</protein>
<name>A0A813ICA2_POLGL</name>
<evidence type="ECO:0000313" key="5">
    <source>
        <dbReference type="Proteomes" id="UP000654075"/>
    </source>
</evidence>
<dbReference type="Proteomes" id="UP000626109">
    <property type="component" value="Unassembled WGS sequence"/>
</dbReference>
<dbReference type="EMBL" id="CAJNNV010031399">
    <property type="protein sequence ID" value="CAE8636047.1"/>
    <property type="molecule type" value="Genomic_DNA"/>
</dbReference>
<proteinExistence type="predicted"/>
<dbReference type="Proteomes" id="UP000654075">
    <property type="component" value="Unassembled WGS sequence"/>
</dbReference>
<keyword evidence="5" id="KW-1185">Reference proteome</keyword>
<accession>A0A813ICA2</accession>
<sequence length="121" mass="13051">VELPWGRRMDQPRADSFDSWAASLCWADEAFPAAPSSASSLPSTVAAPYAEIEAARAAQPAVLCTQDILDHEDDKNNKKKKKNNNMQDILHHEASADCGPAWLWSAQEASSSAALQSLAAE</sequence>
<evidence type="ECO:0000313" key="4">
    <source>
        <dbReference type="Proteomes" id="UP000626109"/>
    </source>
</evidence>
<feature type="non-terminal residue" evidence="3">
    <location>
        <position position="121"/>
    </location>
</feature>
<gene>
    <name evidence="2" type="ORF">PGLA1383_LOCUS51583</name>
    <name evidence="3" type="ORF">PGLA2088_LOCUS6686</name>
</gene>
<organism evidence="3 4">
    <name type="scientific">Polarella glacialis</name>
    <name type="common">Dinoflagellate</name>
    <dbReference type="NCBI Taxonomy" id="89957"/>
    <lineage>
        <taxon>Eukaryota</taxon>
        <taxon>Sar</taxon>
        <taxon>Alveolata</taxon>
        <taxon>Dinophyceae</taxon>
        <taxon>Suessiales</taxon>
        <taxon>Suessiaceae</taxon>
        <taxon>Polarella</taxon>
    </lineage>
</organism>
<evidence type="ECO:0000313" key="2">
    <source>
        <dbReference type="EMBL" id="CAE8636047.1"/>
    </source>
</evidence>
<feature type="non-terminal residue" evidence="3">
    <location>
        <position position="1"/>
    </location>
</feature>
<reference evidence="3" key="1">
    <citation type="submission" date="2021-02" db="EMBL/GenBank/DDBJ databases">
        <authorList>
            <person name="Dougan E. K."/>
            <person name="Rhodes N."/>
            <person name="Thang M."/>
            <person name="Chan C."/>
        </authorList>
    </citation>
    <scope>NUCLEOTIDE SEQUENCE</scope>
</reference>
<evidence type="ECO:0000313" key="3">
    <source>
        <dbReference type="EMBL" id="CAE8648579.1"/>
    </source>
</evidence>
<dbReference type="AlphaFoldDB" id="A0A813ICA2"/>
<evidence type="ECO:0000256" key="1">
    <source>
        <dbReference type="SAM" id="MobiDB-lite"/>
    </source>
</evidence>